<dbReference type="EMBL" id="JACRAF010000010">
    <property type="protein sequence ID" value="MBI4920750.1"/>
    <property type="molecule type" value="Genomic_DNA"/>
</dbReference>
<accession>A0A933NX14</accession>
<evidence type="ECO:0000256" key="4">
    <source>
        <dbReference type="PROSITE-ProRule" id="PRU00433"/>
    </source>
</evidence>
<keyword evidence="5" id="KW-0732">Signal</keyword>
<evidence type="ECO:0000256" key="1">
    <source>
        <dbReference type="ARBA" id="ARBA00022617"/>
    </source>
</evidence>
<dbReference type="Proteomes" id="UP000782610">
    <property type="component" value="Unassembled WGS sequence"/>
</dbReference>
<name>A0A933NX14_9HYPH</name>
<evidence type="ECO:0000256" key="2">
    <source>
        <dbReference type="ARBA" id="ARBA00022723"/>
    </source>
</evidence>
<dbReference type="SUPFAM" id="SSF46626">
    <property type="entry name" value="Cytochrome c"/>
    <property type="match status" value="1"/>
</dbReference>
<feature type="domain" description="Cytochrome c" evidence="6">
    <location>
        <begin position="24"/>
        <end position="127"/>
    </location>
</feature>
<dbReference type="AlphaFoldDB" id="A0A933NX14"/>
<dbReference type="InterPro" id="IPR036909">
    <property type="entry name" value="Cyt_c-like_dom_sf"/>
</dbReference>
<protein>
    <recommendedName>
        <fullName evidence="6">Cytochrome c domain-containing protein</fullName>
    </recommendedName>
</protein>
<keyword evidence="2 4" id="KW-0479">Metal-binding</keyword>
<evidence type="ECO:0000259" key="6">
    <source>
        <dbReference type="PROSITE" id="PS51007"/>
    </source>
</evidence>
<organism evidence="7 8">
    <name type="scientific">Devosia nanyangense</name>
    <dbReference type="NCBI Taxonomy" id="1228055"/>
    <lineage>
        <taxon>Bacteria</taxon>
        <taxon>Pseudomonadati</taxon>
        <taxon>Pseudomonadota</taxon>
        <taxon>Alphaproteobacteria</taxon>
        <taxon>Hyphomicrobiales</taxon>
        <taxon>Devosiaceae</taxon>
        <taxon>Devosia</taxon>
    </lineage>
</organism>
<evidence type="ECO:0000313" key="8">
    <source>
        <dbReference type="Proteomes" id="UP000782610"/>
    </source>
</evidence>
<dbReference type="Gene3D" id="1.10.760.10">
    <property type="entry name" value="Cytochrome c-like domain"/>
    <property type="match status" value="1"/>
</dbReference>
<reference evidence="7" key="1">
    <citation type="submission" date="2020-07" db="EMBL/GenBank/DDBJ databases">
        <title>Huge and variable diversity of episymbiotic CPR bacteria and DPANN archaea in groundwater ecosystems.</title>
        <authorList>
            <person name="He C.Y."/>
            <person name="Keren R."/>
            <person name="Whittaker M."/>
            <person name="Farag I.F."/>
            <person name="Doudna J."/>
            <person name="Cate J.H.D."/>
            <person name="Banfield J.F."/>
        </authorList>
    </citation>
    <scope>NUCLEOTIDE SEQUENCE</scope>
    <source>
        <strain evidence="7">NC_groundwater_1586_Pr3_B-0.1um_66_15</strain>
    </source>
</reference>
<dbReference type="GO" id="GO:0046872">
    <property type="term" value="F:metal ion binding"/>
    <property type="evidence" value="ECO:0007669"/>
    <property type="project" value="UniProtKB-KW"/>
</dbReference>
<evidence type="ECO:0000313" key="7">
    <source>
        <dbReference type="EMBL" id="MBI4920750.1"/>
    </source>
</evidence>
<feature type="chain" id="PRO_5037389051" description="Cytochrome c domain-containing protein" evidence="5">
    <location>
        <begin position="22"/>
        <end position="142"/>
    </location>
</feature>
<proteinExistence type="predicted"/>
<keyword evidence="3 4" id="KW-0408">Iron</keyword>
<gene>
    <name evidence="7" type="ORF">HY834_03305</name>
</gene>
<dbReference type="InterPro" id="IPR009056">
    <property type="entry name" value="Cyt_c-like_dom"/>
</dbReference>
<dbReference type="GO" id="GO:0009055">
    <property type="term" value="F:electron transfer activity"/>
    <property type="evidence" value="ECO:0007669"/>
    <property type="project" value="InterPro"/>
</dbReference>
<sequence length="142" mass="15102">MFRLAMIAAAGFALSQSGAAAQEVSVDFGQHISIIGGCNDCHTVGYNESGGQIDPNLALKGSPEGFEGPWGKTFAKNLRLTVAKMSEDDWVKFSDTFKAAPPMPWYNVHALTDVEARSLYQYIKSLPGGNGDPAPDAIPPKG</sequence>
<comment type="caution">
    <text evidence="7">The sequence shown here is derived from an EMBL/GenBank/DDBJ whole genome shotgun (WGS) entry which is preliminary data.</text>
</comment>
<dbReference type="Pfam" id="PF00034">
    <property type="entry name" value="Cytochrom_C"/>
    <property type="match status" value="1"/>
</dbReference>
<dbReference type="PROSITE" id="PS51007">
    <property type="entry name" value="CYTC"/>
    <property type="match status" value="1"/>
</dbReference>
<keyword evidence="1 4" id="KW-0349">Heme</keyword>
<evidence type="ECO:0000256" key="5">
    <source>
        <dbReference type="SAM" id="SignalP"/>
    </source>
</evidence>
<feature type="signal peptide" evidence="5">
    <location>
        <begin position="1"/>
        <end position="21"/>
    </location>
</feature>
<dbReference type="GO" id="GO:0020037">
    <property type="term" value="F:heme binding"/>
    <property type="evidence" value="ECO:0007669"/>
    <property type="project" value="InterPro"/>
</dbReference>
<evidence type="ECO:0000256" key="3">
    <source>
        <dbReference type="ARBA" id="ARBA00023004"/>
    </source>
</evidence>